<proteinExistence type="predicted"/>
<organism evidence="2 3">
    <name type="scientific">Haloferax larsenii</name>
    <dbReference type="NCBI Taxonomy" id="302484"/>
    <lineage>
        <taxon>Archaea</taxon>
        <taxon>Methanobacteriati</taxon>
        <taxon>Methanobacteriota</taxon>
        <taxon>Stenosarchaea group</taxon>
        <taxon>Halobacteria</taxon>
        <taxon>Halobacteriales</taxon>
        <taxon>Haloferacaceae</taxon>
        <taxon>Haloferax</taxon>
    </lineage>
</organism>
<keyword evidence="1" id="KW-1133">Transmembrane helix</keyword>
<dbReference type="EMBL" id="FOAD01000003">
    <property type="protein sequence ID" value="SEL19601.1"/>
    <property type="molecule type" value="Genomic_DNA"/>
</dbReference>
<reference evidence="2 3" key="1">
    <citation type="submission" date="2016-10" db="EMBL/GenBank/DDBJ databases">
        <authorList>
            <person name="de Groot N.N."/>
        </authorList>
    </citation>
    <scope>NUCLEOTIDE SEQUENCE [LARGE SCALE GENOMIC DNA]</scope>
    <source>
        <strain evidence="2 3">CDM_5</strain>
    </source>
</reference>
<evidence type="ECO:0000313" key="3">
    <source>
        <dbReference type="Proteomes" id="UP000183894"/>
    </source>
</evidence>
<protein>
    <submittedName>
        <fullName evidence="2">Uncharacterized protein</fullName>
    </submittedName>
</protein>
<keyword evidence="1" id="KW-0812">Transmembrane</keyword>
<name>A0A1H7N8I9_HALLR</name>
<sequence>MWLLVVYGVLGTVAVFLLIAATEVWLDHRRERLREKTELEHKYRMKKLEMEERWLEVAERDYDDRN</sequence>
<gene>
    <name evidence="2" type="ORF">SAMN04488691_103218</name>
</gene>
<dbReference type="Proteomes" id="UP000183894">
    <property type="component" value="Unassembled WGS sequence"/>
</dbReference>
<keyword evidence="1" id="KW-0472">Membrane</keyword>
<evidence type="ECO:0000256" key="1">
    <source>
        <dbReference type="SAM" id="Phobius"/>
    </source>
</evidence>
<dbReference type="RefSeq" id="WP_074793250.1">
    <property type="nucleotide sequence ID" value="NZ_FOAD01000003.1"/>
</dbReference>
<feature type="transmembrane region" description="Helical" evidence="1">
    <location>
        <begin position="6"/>
        <end position="26"/>
    </location>
</feature>
<dbReference type="AlphaFoldDB" id="A0A1H7N8I9"/>
<evidence type="ECO:0000313" key="2">
    <source>
        <dbReference type="EMBL" id="SEL19601.1"/>
    </source>
</evidence>
<accession>A0A1H7N8I9</accession>